<dbReference type="AlphaFoldDB" id="A0A1Z4LQT7"/>
<dbReference type="Proteomes" id="UP000218418">
    <property type="component" value="Chromosome"/>
</dbReference>
<gene>
    <name evidence="1" type="ORF">NIES267_31150</name>
</gene>
<organism evidence="1 2">
    <name type="scientific">Calothrix parasitica NIES-267</name>
    <dbReference type="NCBI Taxonomy" id="1973488"/>
    <lineage>
        <taxon>Bacteria</taxon>
        <taxon>Bacillati</taxon>
        <taxon>Cyanobacteriota</taxon>
        <taxon>Cyanophyceae</taxon>
        <taxon>Nostocales</taxon>
        <taxon>Calotrichaceae</taxon>
        <taxon>Calothrix</taxon>
    </lineage>
</organism>
<reference evidence="1 2" key="1">
    <citation type="submission" date="2017-06" db="EMBL/GenBank/DDBJ databases">
        <title>Genome sequencing of cyanobaciteial culture collection at National Institute for Environmental Studies (NIES).</title>
        <authorList>
            <person name="Hirose Y."/>
            <person name="Shimura Y."/>
            <person name="Fujisawa T."/>
            <person name="Nakamura Y."/>
            <person name="Kawachi M."/>
        </authorList>
    </citation>
    <scope>NUCLEOTIDE SEQUENCE [LARGE SCALE GENOMIC DNA]</scope>
    <source>
        <strain evidence="1 2">NIES-267</strain>
    </source>
</reference>
<dbReference type="OrthoDB" id="573320at2"/>
<dbReference type="EMBL" id="AP018227">
    <property type="protein sequence ID" value="BAY83625.1"/>
    <property type="molecule type" value="Genomic_DNA"/>
</dbReference>
<name>A0A1Z4LQT7_9CYAN</name>
<keyword evidence="2" id="KW-1185">Reference proteome</keyword>
<accession>A0A1Z4LQT7</accession>
<protein>
    <submittedName>
        <fullName evidence="1">Uncharacterized protein</fullName>
    </submittedName>
</protein>
<sequence>MKAIETTATINENGELTLDGLLEVTKPQRVRVIVLLSEDEEVDDSDETPTEEAIEGIHQGIREALSGQTIPLSQMWDGIDRESWDGMDAETWDGIDAE</sequence>
<evidence type="ECO:0000313" key="1">
    <source>
        <dbReference type="EMBL" id="BAY83625.1"/>
    </source>
</evidence>
<evidence type="ECO:0000313" key="2">
    <source>
        <dbReference type="Proteomes" id="UP000218418"/>
    </source>
</evidence>
<proteinExistence type="predicted"/>